<dbReference type="RefSeq" id="WP_064040718.1">
    <property type="nucleotide sequence ID" value="NZ_LUUJ01000080.1"/>
</dbReference>
<comment type="caution">
    <text evidence="3">The sequence shown here is derived from an EMBL/GenBank/DDBJ whole genome shotgun (WGS) entry which is preliminary data.</text>
</comment>
<dbReference type="SUPFAM" id="SSF50475">
    <property type="entry name" value="FMN-binding split barrel"/>
    <property type="match status" value="1"/>
</dbReference>
<sequence length="156" mass="16338">MQAAAPEADCLRLIAASDGAAIASCAADGDAEASYAPVLQHGGIFYVYLSGLAKHTGNLLHRGQGSLLFLGDAGGNPFARPRASVSCTVAEIAADDPHYVELLDRLEARFGNVVGLLRTLPDFRLLALTPIRYQYVAGFGKAYSFAANPNEAAPSD</sequence>
<evidence type="ECO:0000313" key="4">
    <source>
        <dbReference type="Proteomes" id="UP000077857"/>
    </source>
</evidence>
<evidence type="ECO:0000259" key="2">
    <source>
        <dbReference type="Pfam" id="PF01243"/>
    </source>
</evidence>
<dbReference type="GO" id="GO:0005829">
    <property type="term" value="C:cytosol"/>
    <property type="evidence" value="ECO:0007669"/>
    <property type="project" value="TreeGrafter"/>
</dbReference>
<evidence type="ECO:0000313" key="3">
    <source>
        <dbReference type="EMBL" id="OAI15845.1"/>
    </source>
</evidence>
<feature type="domain" description="Pyridoxamine 5'-phosphate oxidase N-terminal" evidence="2">
    <location>
        <begin position="13"/>
        <end position="136"/>
    </location>
</feature>
<dbReference type="Gene3D" id="2.30.110.10">
    <property type="entry name" value="Electron Transport, Fmn-binding Protein, Chain A"/>
    <property type="match status" value="1"/>
</dbReference>
<reference evidence="3 4" key="1">
    <citation type="submission" date="2016-03" db="EMBL/GenBank/DDBJ databases">
        <authorList>
            <person name="Ploux O."/>
        </authorList>
    </citation>
    <scope>NUCLEOTIDE SEQUENCE [LARGE SCALE GENOMIC DNA]</scope>
    <source>
        <strain evidence="3 4">R-45378</strain>
    </source>
</reference>
<keyword evidence="1" id="KW-0560">Oxidoreductase</keyword>
<dbReference type="InterPro" id="IPR052019">
    <property type="entry name" value="F420H2_bilvrd_red/Heme_oxyg"/>
</dbReference>
<organism evidence="3 4">
    <name type="scientific">Methylomonas koyamae</name>
    <dbReference type="NCBI Taxonomy" id="702114"/>
    <lineage>
        <taxon>Bacteria</taxon>
        <taxon>Pseudomonadati</taxon>
        <taxon>Pseudomonadota</taxon>
        <taxon>Gammaproteobacteria</taxon>
        <taxon>Methylococcales</taxon>
        <taxon>Methylococcaceae</taxon>
        <taxon>Methylomonas</taxon>
    </lineage>
</organism>
<name>A0A177ND61_9GAMM</name>
<dbReference type="OrthoDB" id="9776211at2"/>
<dbReference type="InterPro" id="IPR012349">
    <property type="entry name" value="Split_barrel_FMN-bd"/>
</dbReference>
<dbReference type="Pfam" id="PF01243">
    <property type="entry name" value="PNPOx_N"/>
    <property type="match status" value="1"/>
</dbReference>
<dbReference type="Proteomes" id="UP000077857">
    <property type="component" value="Unassembled WGS sequence"/>
</dbReference>
<dbReference type="AlphaFoldDB" id="A0A177ND61"/>
<dbReference type="InterPro" id="IPR011576">
    <property type="entry name" value="Pyridox_Oxase_N"/>
</dbReference>
<dbReference type="PANTHER" id="PTHR35176">
    <property type="entry name" value="HEME OXYGENASE HI_0854-RELATED"/>
    <property type="match status" value="1"/>
</dbReference>
<dbReference type="PIRSF" id="PIRSF004633">
    <property type="entry name" value="UCP_PLP_oxd"/>
    <property type="match status" value="1"/>
</dbReference>
<accession>A0A177ND61</accession>
<dbReference type="GO" id="GO:0070967">
    <property type="term" value="F:coenzyme F420 binding"/>
    <property type="evidence" value="ECO:0007669"/>
    <property type="project" value="TreeGrafter"/>
</dbReference>
<protein>
    <recommendedName>
        <fullName evidence="2">Pyridoxamine 5'-phosphate oxidase N-terminal domain-containing protein</fullName>
    </recommendedName>
</protein>
<dbReference type="PANTHER" id="PTHR35176:SF6">
    <property type="entry name" value="HEME OXYGENASE HI_0854-RELATED"/>
    <property type="match status" value="1"/>
</dbReference>
<gene>
    <name evidence="3" type="ORF">A1507_13565</name>
</gene>
<dbReference type="InterPro" id="IPR014419">
    <property type="entry name" value="HutZ"/>
</dbReference>
<dbReference type="GO" id="GO:0016627">
    <property type="term" value="F:oxidoreductase activity, acting on the CH-CH group of donors"/>
    <property type="evidence" value="ECO:0007669"/>
    <property type="project" value="TreeGrafter"/>
</dbReference>
<evidence type="ECO:0000256" key="1">
    <source>
        <dbReference type="ARBA" id="ARBA00023002"/>
    </source>
</evidence>
<proteinExistence type="predicted"/>
<dbReference type="EMBL" id="LUUJ01000080">
    <property type="protein sequence ID" value="OAI15845.1"/>
    <property type="molecule type" value="Genomic_DNA"/>
</dbReference>